<dbReference type="Gene3D" id="3.30.70.1230">
    <property type="entry name" value="Nucleotide cyclase"/>
    <property type="match status" value="1"/>
</dbReference>
<dbReference type="SMART" id="SM00044">
    <property type="entry name" value="CYCc"/>
    <property type="match status" value="1"/>
</dbReference>
<evidence type="ECO:0000256" key="4">
    <source>
        <dbReference type="ARBA" id="ARBA00022741"/>
    </source>
</evidence>
<evidence type="ECO:0000259" key="12">
    <source>
        <dbReference type="PROSITE" id="PS50125"/>
    </source>
</evidence>
<feature type="domain" description="Protein kinase" evidence="11">
    <location>
        <begin position="1"/>
        <end position="243"/>
    </location>
</feature>
<evidence type="ECO:0000256" key="7">
    <source>
        <dbReference type="ARBA" id="ARBA00023239"/>
    </source>
</evidence>
<sequence length="805" mass="90145">MKKAMLWMRDTIINTNIVRFYGLTDLDGDRYVIGDYCSKGTILDVIQNGKYNLTNDFKLSLAVEIASGMAFLHVNGVVHGMLTSYCCLLDNRWTVKISDWEYVKLLSIHNPRRSPLLTLKTKSVLSENQYEAIFKDFWAAPEILKSEFLAWPSPASDVYSYAIILQELFTREDPYFELADHMSPEEILHAIVHNRLRPEPSSEAPVTIRQIMELAWSDTPSARPTFEQITKMLRRSRTGRKTIMDNMMEAMEDYTAHLEEEMEAKESTILSVKSDLDNLMAELVPAPFMTSLQQGEKVESRLYAALGLVMMELVEGSGALQENGVEQAFKFLGALTSQLSQVIKRYDAYNPYSQVYQVQTYVLGFEKPHDSLTDRCHATAHLALDILKVVNGICDTNSPKSPVQVRLSAHVGSVATGTIGVTSPRFVLDGAGINAGRALLACSDVNVVKISRGLYSQIEKNPDFTFSSKDSEWITCNGIDIEAFVLTGRHNENFQISSDTSVDSGVYGDLSPIKSALPVTTAQTRSMFATKMEQAKTFLPSRTERRSEKSASFSTTDELQTTRPRRSKVNGRESKRQRATTCDHRLKGPSMPPVTEFRTAHLPSHPLSRISEQSDDSDTTGSGIGPPQAKTGSSETSGVVHTLPHRLDVQIGPPSSTVHTRRHHRHQRHHSPEISSVPFKNSHTTVHRDFIPEMSHGPTKHKTSHLSKRTITRSRSADARRNVSDSSCSDEDLDRKGSGLKNKTLKSAKPKRRRSHSQEPEREAKRHAMRRASLGSDVIVQDFIALDEGHGRFRTPKKGNKVYPM</sequence>
<feature type="compositionally biased region" description="Basic residues" evidence="10">
    <location>
        <begin position="659"/>
        <end position="669"/>
    </location>
</feature>
<evidence type="ECO:0000256" key="6">
    <source>
        <dbReference type="ARBA" id="ARBA00023136"/>
    </source>
</evidence>
<gene>
    <name evidence="13" type="ORF">GSLYS_00015569001</name>
</gene>
<evidence type="ECO:0000256" key="9">
    <source>
        <dbReference type="SAM" id="Coils"/>
    </source>
</evidence>
<evidence type="ECO:0000256" key="5">
    <source>
        <dbReference type="ARBA" id="ARBA00022989"/>
    </source>
</evidence>
<feature type="compositionally biased region" description="Polar residues" evidence="10">
    <location>
        <begin position="630"/>
        <end position="639"/>
    </location>
</feature>
<dbReference type="GO" id="GO:0005886">
    <property type="term" value="C:plasma membrane"/>
    <property type="evidence" value="ECO:0007669"/>
    <property type="project" value="TreeGrafter"/>
</dbReference>
<dbReference type="Proteomes" id="UP001497497">
    <property type="component" value="Unassembled WGS sequence"/>
</dbReference>
<evidence type="ECO:0000256" key="10">
    <source>
        <dbReference type="SAM" id="MobiDB-lite"/>
    </source>
</evidence>
<comment type="subcellular location">
    <subcellularLocation>
        <location evidence="1">Membrane</location>
        <topology evidence="1">Single-pass membrane protein</topology>
    </subcellularLocation>
</comment>
<feature type="compositionally biased region" description="Basic residues" evidence="10">
    <location>
        <begin position="698"/>
        <end position="712"/>
    </location>
</feature>
<dbReference type="InterPro" id="IPR050401">
    <property type="entry name" value="Cyclic_nucleotide_synthase"/>
</dbReference>
<dbReference type="SUPFAM" id="SSF55073">
    <property type="entry name" value="Nucleotide cyclase"/>
    <property type="match status" value="1"/>
</dbReference>
<dbReference type="GO" id="GO:0004672">
    <property type="term" value="F:protein kinase activity"/>
    <property type="evidence" value="ECO:0007669"/>
    <property type="project" value="InterPro"/>
</dbReference>
<dbReference type="InterPro" id="IPR029787">
    <property type="entry name" value="Nucleotide_cyclase"/>
</dbReference>
<dbReference type="PROSITE" id="PS50011">
    <property type="entry name" value="PROTEIN_KINASE_DOM"/>
    <property type="match status" value="1"/>
</dbReference>
<evidence type="ECO:0000256" key="1">
    <source>
        <dbReference type="ARBA" id="ARBA00004167"/>
    </source>
</evidence>
<keyword evidence="9" id="KW-0175">Coiled coil</keyword>
<keyword evidence="8" id="KW-0141">cGMP biosynthesis</keyword>
<organism evidence="13 14">
    <name type="scientific">Lymnaea stagnalis</name>
    <name type="common">Great pond snail</name>
    <name type="synonym">Helix stagnalis</name>
    <dbReference type="NCBI Taxonomy" id="6523"/>
    <lineage>
        <taxon>Eukaryota</taxon>
        <taxon>Metazoa</taxon>
        <taxon>Spiralia</taxon>
        <taxon>Lophotrochozoa</taxon>
        <taxon>Mollusca</taxon>
        <taxon>Gastropoda</taxon>
        <taxon>Heterobranchia</taxon>
        <taxon>Euthyneura</taxon>
        <taxon>Panpulmonata</taxon>
        <taxon>Hygrophila</taxon>
        <taxon>Lymnaeoidea</taxon>
        <taxon>Lymnaeidae</taxon>
        <taxon>Lymnaea</taxon>
    </lineage>
</organism>
<dbReference type="PROSITE" id="PS50125">
    <property type="entry name" value="GUANYLATE_CYCLASE_2"/>
    <property type="match status" value="1"/>
</dbReference>
<keyword evidence="4" id="KW-0547">Nucleotide-binding</keyword>
<dbReference type="GO" id="GO:0001653">
    <property type="term" value="F:peptide receptor activity"/>
    <property type="evidence" value="ECO:0007669"/>
    <property type="project" value="TreeGrafter"/>
</dbReference>
<dbReference type="EMBL" id="CAXITT010000462">
    <property type="protein sequence ID" value="CAL1541963.1"/>
    <property type="molecule type" value="Genomic_DNA"/>
</dbReference>
<evidence type="ECO:0000256" key="2">
    <source>
        <dbReference type="ARBA" id="ARBA00012202"/>
    </source>
</evidence>
<keyword evidence="14" id="KW-1185">Reference proteome</keyword>
<name>A0AAV2I5G8_LYMST</name>
<keyword evidence="3" id="KW-0812">Transmembrane</keyword>
<evidence type="ECO:0000256" key="8">
    <source>
        <dbReference type="ARBA" id="ARBA00023293"/>
    </source>
</evidence>
<accession>A0AAV2I5G8</accession>
<dbReference type="EC" id="4.6.1.2" evidence="2"/>
<keyword evidence="6" id="KW-0472">Membrane</keyword>
<evidence type="ECO:0000313" key="13">
    <source>
        <dbReference type="EMBL" id="CAL1541963.1"/>
    </source>
</evidence>
<dbReference type="InterPro" id="IPR000719">
    <property type="entry name" value="Prot_kinase_dom"/>
</dbReference>
<comment type="caution">
    <text evidence="13">The sequence shown here is derived from an EMBL/GenBank/DDBJ whole genome shotgun (WGS) entry which is preliminary data.</text>
</comment>
<keyword evidence="7" id="KW-0456">Lyase</keyword>
<dbReference type="AlphaFoldDB" id="A0AAV2I5G8"/>
<dbReference type="GO" id="GO:0007168">
    <property type="term" value="P:receptor guanylyl cyclase signaling pathway"/>
    <property type="evidence" value="ECO:0007669"/>
    <property type="project" value="TreeGrafter"/>
</dbReference>
<evidence type="ECO:0000259" key="11">
    <source>
        <dbReference type="PROSITE" id="PS50011"/>
    </source>
</evidence>
<dbReference type="PANTHER" id="PTHR11920">
    <property type="entry name" value="GUANYLYL CYCLASE"/>
    <property type="match status" value="1"/>
</dbReference>
<feature type="compositionally biased region" description="Polar residues" evidence="10">
    <location>
        <begin position="550"/>
        <end position="562"/>
    </location>
</feature>
<keyword evidence="5" id="KW-1133">Transmembrane helix</keyword>
<feature type="region of interest" description="Disordered" evidence="10">
    <location>
        <begin position="535"/>
        <end position="773"/>
    </location>
</feature>
<feature type="compositionally biased region" description="Basic and acidic residues" evidence="10">
    <location>
        <begin position="570"/>
        <end position="586"/>
    </location>
</feature>
<dbReference type="GO" id="GO:0004383">
    <property type="term" value="F:guanylate cyclase activity"/>
    <property type="evidence" value="ECO:0007669"/>
    <property type="project" value="UniProtKB-EC"/>
</dbReference>
<dbReference type="PANTHER" id="PTHR11920:SF501">
    <property type="entry name" value="GUANYLATE CYCLASE 32E"/>
    <property type="match status" value="1"/>
</dbReference>
<dbReference type="InterPro" id="IPR001245">
    <property type="entry name" value="Ser-Thr/Tyr_kinase_cat_dom"/>
</dbReference>
<dbReference type="Pfam" id="PF07714">
    <property type="entry name" value="PK_Tyr_Ser-Thr"/>
    <property type="match status" value="1"/>
</dbReference>
<feature type="compositionally biased region" description="Basic and acidic residues" evidence="10">
    <location>
        <begin position="756"/>
        <end position="766"/>
    </location>
</feature>
<evidence type="ECO:0000256" key="3">
    <source>
        <dbReference type="ARBA" id="ARBA00022692"/>
    </source>
</evidence>
<evidence type="ECO:0000313" key="14">
    <source>
        <dbReference type="Proteomes" id="UP001497497"/>
    </source>
</evidence>
<dbReference type="GO" id="GO:0035556">
    <property type="term" value="P:intracellular signal transduction"/>
    <property type="evidence" value="ECO:0007669"/>
    <property type="project" value="InterPro"/>
</dbReference>
<feature type="domain" description="Guanylate cyclase" evidence="12">
    <location>
        <begin position="307"/>
        <end position="440"/>
    </location>
</feature>
<feature type="compositionally biased region" description="Basic residues" evidence="10">
    <location>
        <begin position="743"/>
        <end position="755"/>
    </location>
</feature>
<dbReference type="InterPro" id="IPR011009">
    <property type="entry name" value="Kinase-like_dom_sf"/>
</dbReference>
<reference evidence="13 14" key="1">
    <citation type="submission" date="2024-04" db="EMBL/GenBank/DDBJ databases">
        <authorList>
            <consortium name="Genoscope - CEA"/>
            <person name="William W."/>
        </authorList>
    </citation>
    <scope>NUCLEOTIDE SEQUENCE [LARGE SCALE GENOMIC DNA]</scope>
</reference>
<dbReference type="GO" id="GO:0004016">
    <property type="term" value="F:adenylate cyclase activity"/>
    <property type="evidence" value="ECO:0007669"/>
    <property type="project" value="TreeGrafter"/>
</dbReference>
<protein>
    <recommendedName>
        <fullName evidence="2">guanylate cyclase</fullName>
        <ecNumber evidence="2">4.6.1.2</ecNumber>
    </recommendedName>
</protein>
<proteinExistence type="predicted"/>
<dbReference type="GO" id="GO:0005524">
    <property type="term" value="F:ATP binding"/>
    <property type="evidence" value="ECO:0007669"/>
    <property type="project" value="InterPro"/>
</dbReference>
<dbReference type="InterPro" id="IPR001054">
    <property type="entry name" value="A/G_cyclase"/>
</dbReference>
<dbReference type="Pfam" id="PF00211">
    <property type="entry name" value="Guanylate_cyc"/>
    <property type="match status" value="1"/>
</dbReference>
<dbReference type="Gene3D" id="1.10.510.10">
    <property type="entry name" value="Transferase(Phosphotransferase) domain 1"/>
    <property type="match status" value="1"/>
</dbReference>
<dbReference type="SUPFAM" id="SSF56112">
    <property type="entry name" value="Protein kinase-like (PK-like)"/>
    <property type="match status" value="1"/>
</dbReference>
<feature type="coiled-coil region" evidence="9">
    <location>
        <begin position="244"/>
        <end position="282"/>
    </location>
</feature>